<keyword evidence="6" id="KW-0067">ATP-binding</keyword>
<organism evidence="9 10">
    <name type="scientific">Roridomyces roridus</name>
    <dbReference type="NCBI Taxonomy" id="1738132"/>
    <lineage>
        <taxon>Eukaryota</taxon>
        <taxon>Fungi</taxon>
        <taxon>Dikarya</taxon>
        <taxon>Basidiomycota</taxon>
        <taxon>Agaricomycotina</taxon>
        <taxon>Agaricomycetes</taxon>
        <taxon>Agaricomycetidae</taxon>
        <taxon>Agaricales</taxon>
        <taxon>Marasmiineae</taxon>
        <taxon>Mycenaceae</taxon>
        <taxon>Roridomyces</taxon>
    </lineage>
</organism>
<evidence type="ECO:0000256" key="3">
    <source>
        <dbReference type="ARBA" id="ARBA00022679"/>
    </source>
</evidence>
<dbReference type="GO" id="GO:0010506">
    <property type="term" value="P:regulation of autophagy"/>
    <property type="evidence" value="ECO:0007669"/>
    <property type="project" value="InterPro"/>
</dbReference>
<evidence type="ECO:0000256" key="4">
    <source>
        <dbReference type="ARBA" id="ARBA00022741"/>
    </source>
</evidence>
<dbReference type="SUPFAM" id="SSF56112">
    <property type="entry name" value="Protein kinase-like (PK-like)"/>
    <property type="match status" value="1"/>
</dbReference>
<dbReference type="GO" id="GO:0005524">
    <property type="term" value="F:ATP binding"/>
    <property type="evidence" value="ECO:0007669"/>
    <property type="project" value="UniProtKB-KW"/>
</dbReference>
<dbReference type="SUPFAM" id="SSF49879">
    <property type="entry name" value="SMAD/FHA domain"/>
    <property type="match status" value="1"/>
</dbReference>
<dbReference type="GO" id="GO:0000045">
    <property type="term" value="P:autophagosome assembly"/>
    <property type="evidence" value="ECO:0007669"/>
    <property type="project" value="TreeGrafter"/>
</dbReference>
<name>A0AAD7FW03_9AGAR</name>
<evidence type="ECO:0000256" key="5">
    <source>
        <dbReference type="ARBA" id="ARBA00022777"/>
    </source>
</evidence>
<dbReference type="Pfam" id="PF00069">
    <property type="entry name" value="Pkinase"/>
    <property type="match status" value="1"/>
</dbReference>
<dbReference type="GO" id="GO:0005829">
    <property type="term" value="C:cytosol"/>
    <property type="evidence" value="ECO:0007669"/>
    <property type="project" value="TreeGrafter"/>
</dbReference>
<sequence length="318" mass="35240">MRSWSSETMHIEHHFTFTGPEILIGREGWDFGATQVNDPRVSAKHAILQGEHAVDGSKLVKIVDNNSSNGVWVDKTKLTPGVPRQLVHGCTISLCNPNLDGICFTYLADRPITPVMNEYILADAKLCKGASEVVYKALDKLKVEGQGGCSQAYQRDIVLEYADRGNLNDFIQSHNGLSERMAKALMRQLYEALAFTHRHGIAHRDLNTQKSFLANNTGANEPPILLQVTDFGLGKLFSDDTPDQADDPPIHKAADVLASGLVMYSCLTNRWSFPLDIHDLAWRQLFNGEGLRADAEGYPFHTLPAASFLPCVRLEILL</sequence>
<accession>A0AAD7FW03</accession>
<evidence type="ECO:0000313" key="10">
    <source>
        <dbReference type="Proteomes" id="UP001221142"/>
    </source>
</evidence>
<feature type="domain" description="Protein kinase" evidence="8">
    <location>
        <begin position="57"/>
        <end position="318"/>
    </location>
</feature>
<proteinExistence type="inferred from homology"/>
<evidence type="ECO:0000313" key="9">
    <source>
        <dbReference type="EMBL" id="KAJ7646682.1"/>
    </source>
</evidence>
<dbReference type="GO" id="GO:0000407">
    <property type="term" value="C:phagophore assembly site"/>
    <property type="evidence" value="ECO:0007669"/>
    <property type="project" value="TreeGrafter"/>
</dbReference>
<dbReference type="Proteomes" id="UP001221142">
    <property type="component" value="Unassembled WGS sequence"/>
</dbReference>
<dbReference type="InterPro" id="IPR000253">
    <property type="entry name" value="FHA_dom"/>
</dbReference>
<dbReference type="PANTHER" id="PTHR24348:SF22">
    <property type="entry name" value="NON-SPECIFIC SERINE_THREONINE PROTEIN KINASE"/>
    <property type="match status" value="1"/>
</dbReference>
<comment type="similarity">
    <text evidence="1">Belongs to the protein kinase superfamily. CAMK Ser/Thr protein kinase family. CHEK2 subfamily.</text>
</comment>
<dbReference type="PANTHER" id="PTHR24348">
    <property type="entry name" value="SERINE/THREONINE-PROTEIN KINASE UNC-51-RELATED"/>
    <property type="match status" value="1"/>
</dbReference>
<dbReference type="GO" id="GO:0016020">
    <property type="term" value="C:membrane"/>
    <property type="evidence" value="ECO:0007669"/>
    <property type="project" value="TreeGrafter"/>
</dbReference>
<dbReference type="SMART" id="SM00220">
    <property type="entry name" value="S_TKc"/>
    <property type="match status" value="1"/>
</dbReference>
<dbReference type="GO" id="GO:0005776">
    <property type="term" value="C:autophagosome"/>
    <property type="evidence" value="ECO:0007669"/>
    <property type="project" value="TreeGrafter"/>
</dbReference>
<keyword evidence="10" id="KW-1185">Reference proteome</keyword>
<dbReference type="GO" id="GO:0004674">
    <property type="term" value="F:protein serine/threonine kinase activity"/>
    <property type="evidence" value="ECO:0007669"/>
    <property type="project" value="UniProtKB-EC"/>
</dbReference>
<dbReference type="PROSITE" id="PS50006">
    <property type="entry name" value="FHA_DOMAIN"/>
    <property type="match status" value="1"/>
</dbReference>
<dbReference type="CDD" id="cd00060">
    <property type="entry name" value="FHA"/>
    <property type="match status" value="1"/>
</dbReference>
<dbReference type="EC" id="2.7.11.1" evidence="2"/>
<dbReference type="InterPro" id="IPR008984">
    <property type="entry name" value="SMAD_FHA_dom_sf"/>
</dbReference>
<evidence type="ECO:0000259" key="7">
    <source>
        <dbReference type="PROSITE" id="PS50006"/>
    </source>
</evidence>
<dbReference type="Gene3D" id="2.60.200.20">
    <property type="match status" value="1"/>
</dbReference>
<dbReference type="Pfam" id="PF00498">
    <property type="entry name" value="FHA"/>
    <property type="match status" value="1"/>
</dbReference>
<dbReference type="InterPro" id="IPR000719">
    <property type="entry name" value="Prot_kinase_dom"/>
</dbReference>
<evidence type="ECO:0000256" key="1">
    <source>
        <dbReference type="ARBA" id="ARBA00005575"/>
    </source>
</evidence>
<dbReference type="AlphaFoldDB" id="A0AAD7FW03"/>
<dbReference type="EMBL" id="JARKIF010000002">
    <property type="protein sequence ID" value="KAJ7646682.1"/>
    <property type="molecule type" value="Genomic_DNA"/>
</dbReference>
<protein>
    <recommendedName>
        <fullName evidence="2">non-specific serine/threonine protein kinase</fullName>
        <ecNumber evidence="2">2.7.11.1</ecNumber>
    </recommendedName>
</protein>
<dbReference type="InterPro" id="IPR011009">
    <property type="entry name" value="Kinase-like_dom_sf"/>
</dbReference>
<keyword evidence="5 9" id="KW-0418">Kinase</keyword>
<dbReference type="PROSITE" id="PS50011">
    <property type="entry name" value="PROTEIN_KINASE_DOM"/>
    <property type="match status" value="1"/>
</dbReference>
<dbReference type="Gene3D" id="1.10.510.10">
    <property type="entry name" value="Transferase(Phosphotransferase) domain 1"/>
    <property type="match status" value="1"/>
</dbReference>
<comment type="caution">
    <text evidence="9">The sequence shown here is derived from an EMBL/GenBank/DDBJ whole genome shotgun (WGS) entry which is preliminary data.</text>
</comment>
<evidence type="ECO:0000259" key="8">
    <source>
        <dbReference type="PROSITE" id="PS50011"/>
    </source>
</evidence>
<keyword evidence="3" id="KW-0808">Transferase</keyword>
<reference evidence="9" key="1">
    <citation type="submission" date="2023-03" db="EMBL/GenBank/DDBJ databases">
        <title>Massive genome expansion in bonnet fungi (Mycena s.s.) driven by repeated elements and novel gene families across ecological guilds.</title>
        <authorList>
            <consortium name="Lawrence Berkeley National Laboratory"/>
            <person name="Harder C.B."/>
            <person name="Miyauchi S."/>
            <person name="Viragh M."/>
            <person name="Kuo A."/>
            <person name="Thoen E."/>
            <person name="Andreopoulos B."/>
            <person name="Lu D."/>
            <person name="Skrede I."/>
            <person name="Drula E."/>
            <person name="Henrissat B."/>
            <person name="Morin E."/>
            <person name="Kohler A."/>
            <person name="Barry K."/>
            <person name="LaButti K."/>
            <person name="Morin E."/>
            <person name="Salamov A."/>
            <person name="Lipzen A."/>
            <person name="Mereny Z."/>
            <person name="Hegedus B."/>
            <person name="Baldrian P."/>
            <person name="Stursova M."/>
            <person name="Weitz H."/>
            <person name="Taylor A."/>
            <person name="Grigoriev I.V."/>
            <person name="Nagy L.G."/>
            <person name="Martin F."/>
            <person name="Kauserud H."/>
        </authorList>
    </citation>
    <scope>NUCLEOTIDE SEQUENCE</scope>
    <source>
        <strain evidence="9">9284</strain>
    </source>
</reference>
<gene>
    <name evidence="9" type="ORF">FB45DRAFT_1051324</name>
</gene>
<keyword evidence="4" id="KW-0547">Nucleotide-binding</keyword>
<evidence type="ECO:0000256" key="6">
    <source>
        <dbReference type="ARBA" id="ARBA00022840"/>
    </source>
</evidence>
<dbReference type="InterPro" id="IPR045269">
    <property type="entry name" value="Atg1-like"/>
</dbReference>
<feature type="domain" description="FHA" evidence="7">
    <location>
        <begin position="22"/>
        <end position="78"/>
    </location>
</feature>
<evidence type="ECO:0000256" key="2">
    <source>
        <dbReference type="ARBA" id="ARBA00012513"/>
    </source>
</evidence>